<feature type="compositionally biased region" description="Polar residues" evidence="1">
    <location>
        <begin position="196"/>
        <end position="213"/>
    </location>
</feature>
<keyword evidence="3" id="KW-1185">Reference proteome</keyword>
<accession>A0A4S4BTQ4</accession>
<comment type="caution">
    <text evidence="2">The sequence shown here is derived from an EMBL/GenBank/DDBJ whole genome shotgun (WGS) entry which is preliminary data.</text>
</comment>
<protein>
    <submittedName>
        <fullName evidence="2">Uncharacterized protein</fullName>
    </submittedName>
</protein>
<evidence type="ECO:0000313" key="2">
    <source>
        <dbReference type="EMBL" id="THF78456.1"/>
    </source>
</evidence>
<dbReference type="RefSeq" id="WP_136370551.1">
    <property type="nucleotide sequence ID" value="NZ_SSOB01000016.1"/>
</dbReference>
<gene>
    <name evidence="2" type="ORF">E6C55_14715</name>
</gene>
<dbReference type="EMBL" id="SSOB01000016">
    <property type="protein sequence ID" value="THF78456.1"/>
    <property type="molecule type" value="Genomic_DNA"/>
</dbReference>
<sequence length="225" mass="24231">MASTRLDIYYSQIPPNAVYMTFNGLGPGERGLRSIGSGKLVVLKRGKTERNATLLFRENGESFASELEISAKLAAPLGLKAQSRYQVTYDPKTNVLTFVPSPVSTTVAKLMTSAKPAAGRIAIGYELLSKLGIPDSGSPSIDCRTATAAKQLRVRSPSNLFDKGLYLDLPTIRALGLSSGAYVSLTYNQTTKTLSFAPTKSPLPQANRSSKSPRTLKHREGGDLY</sequence>
<reference evidence="2 3" key="1">
    <citation type="submission" date="2019-04" db="EMBL/GenBank/DDBJ databases">
        <title>Cohnella sp. nov. isolated from preserved vegetables.</title>
        <authorList>
            <person name="Lin S.-Y."/>
            <person name="Hung M.-H."/>
            <person name="Young C.-C."/>
        </authorList>
    </citation>
    <scope>NUCLEOTIDE SEQUENCE [LARGE SCALE GENOMIC DNA]</scope>
    <source>
        <strain evidence="2 3">CC-MHH1044</strain>
    </source>
</reference>
<dbReference type="AlphaFoldDB" id="A0A4S4BTQ4"/>
<name>A0A4S4BTQ4_9BACL</name>
<evidence type="ECO:0000313" key="3">
    <source>
        <dbReference type="Proteomes" id="UP000310636"/>
    </source>
</evidence>
<dbReference type="Proteomes" id="UP000310636">
    <property type="component" value="Unassembled WGS sequence"/>
</dbReference>
<dbReference type="OrthoDB" id="2678265at2"/>
<evidence type="ECO:0000256" key="1">
    <source>
        <dbReference type="SAM" id="MobiDB-lite"/>
    </source>
</evidence>
<feature type="region of interest" description="Disordered" evidence="1">
    <location>
        <begin position="196"/>
        <end position="225"/>
    </location>
</feature>
<proteinExistence type="predicted"/>
<organism evidence="2 3">
    <name type="scientific">Cohnella fermenti</name>
    <dbReference type="NCBI Taxonomy" id="2565925"/>
    <lineage>
        <taxon>Bacteria</taxon>
        <taxon>Bacillati</taxon>
        <taxon>Bacillota</taxon>
        <taxon>Bacilli</taxon>
        <taxon>Bacillales</taxon>
        <taxon>Paenibacillaceae</taxon>
        <taxon>Cohnella</taxon>
    </lineage>
</organism>